<keyword evidence="6" id="KW-1185">Reference proteome</keyword>
<reference evidence="5 6" key="1">
    <citation type="submission" date="2021-05" db="EMBL/GenBank/DDBJ databases">
        <title>Croceibacterium sp. LX-88 genome sequence.</title>
        <authorList>
            <person name="Luo X."/>
        </authorList>
    </citation>
    <scope>NUCLEOTIDE SEQUENCE [LARGE SCALE GENOMIC DNA]</scope>
    <source>
        <strain evidence="5 6">LX-88</strain>
    </source>
</reference>
<gene>
    <name evidence="5" type="ORF">KK137_05090</name>
</gene>
<proteinExistence type="inferred from homology"/>
<dbReference type="SUPFAM" id="SSF58104">
    <property type="entry name" value="Methyl-accepting chemotaxis protein (MCP) signaling domain"/>
    <property type="match status" value="1"/>
</dbReference>
<dbReference type="PROSITE" id="PS50111">
    <property type="entry name" value="CHEMOTAXIS_TRANSDUC_2"/>
    <property type="match status" value="1"/>
</dbReference>
<dbReference type="RefSeq" id="WP_214535041.1">
    <property type="nucleotide sequence ID" value="NZ_JAHFVK010000001.1"/>
</dbReference>
<evidence type="ECO:0000259" key="4">
    <source>
        <dbReference type="PROSITE" id="PS50111"/>
    </source>
</evidence>
<evidence type="ECO:0000256" key="3">
    <source>
        <dbReference type="PROSITE-ProRule" id="PRU00284"/>
    </source>
</evidence>
<evidence type="ECO:0000256" key="2">
    <source>
        <dbReference type="ARBA" id="ARBA00029447"/>
    </source>
</evidence>
<evidence type="ECO:0000313" key="5">
    <source>
        <dbReference type="EMBL" id="MBT2133704.1"/>
    </source>
</evidence>
<name>A0ABS5W5P1_9SPHN</name>
<dbReference type="InterPro" id="IPR004089">
    <property type="entry name" value="MCPsignal_dom"/>
</dbReference>
<evidence type="ECO:0000256" key="1">
    <source>
        <dbReference type="ARBA" id="ARBA00023224"/>
    </source>
</evidence>
<dbReference type="PANTHER" id="PTHR32089:SF112">
    <property type="entry name" value="LYSOZYME-LIKE PROTEIN-RELATED"/>
    <property type="match status" value="1"/>
</dbReference>
<evidence type="ECO:0000313" key="6">
    <source>
        <dbReference type="Proteomes" id="UP000811255"/>
    </source>
</evidence>
<organism evidence="5 6">
    <name type="scientific">Croceibacterium selenioxidans</name>
    <dbReference type="NCBI Taxonomy" id="2838833"/>
    <lineage>
        <taxon>Bacteria</taxon>
        <taxon>Pseudomonadati</taxon>
        <taxon>Pseudomonadota</taxon>
        <taxon>Alphaproteobacteria</taxon>
        <taxon>Sphingomonadales</taxon>
        <taxon>Erythrobacteraceae</taxon>
        <taxon>Croceibacterium</taxon>
    </lineage>
</organism>
<dbReference type="EMBL" id="JAHFVK010000001">
    <property type="protein sequence ID" value="MBT2133704.1"/>
    <property type="molecule type" value="Genomic_DNA"/>
</dbReference>
<protein>
    <submittedName>
        <fullName evidence="5">Chemotaxis protein</fullName>
    </submittedName>
</protein>
<dbReference type="PANTHER" id="PTHR32089">
    <property type="entry name" value="METHYL-ACCEPTING CHEMOTAXIS PROTEIN MCPB"/>
    <property type="match status" value="1"/>
</dbReference>
<accession>A0ABS5W5P1</accession>
<feature type="domain" description="Methyl-accepting transducer" evidence="4">
    <location>
        <begin position="20"/>
        <end position="256"/>
    </location>
</feature>
<sequence>MLHESISAPDSGAIEGISEACGEVTVGCSDVSGLIQSVIASSERLRAEHSALLGTVENLNSDQDQVAQACDESRLLSQRAIDQLGEGTGHIRSSLAEIGNLLQLVDKLTHHVTGFAAAMEQVRRCSQDIDKLAQTTNILALNATIEAARAGAAGRTFAVVAGEVKSLANDTRVATDEIMRTIDALGVEAEQVIVEIEKGVKVRDDARNSVARIEDTLISVSEVVTEVDRQNDQISRATGAISGHVELLQQVLASFNEAAKDNEGKLGSAQHRMGDLEEMASVMFDRIVHAGLAPQDSEMVARAKEAADEVVTLAKEALSSGKLSEAALFDDNYVEVAGTNPQLFRNKFCDWADANWRPVLDRIKASDTRIVATVCDDRNGFLPTHLSDRSRKPTGDYQHDLQYCRNGRIIFNAIDRRIKKSAANFSMAVYRYEGDGKQYRVVRLASVPIVINGRRWGDYEISYAL</sequence>
<comment type="similarity">
    <text evidence="2">Belongs to the methyl-accepting chemotaxis (MCP) protein family.</text>
</comment>
<dbReference type="PRINTS" id="PR00260">
    <property type="entry name" value="CHEMTRNSDUCR"/>
</dbReference>
<keyword evidence="1 3" id="KW-0807">Transducer</keyword>
<comment type="caution">
    <text evidence="5">The sequence shown here is derived from an EMBL/GenBank/DDBJ whole genome shotgun (WGS) entry which is preliminary data.</text>
</comment>
<dbReference type="Proteomes" id="UP000811255">
    <property type="component" value="Unassembled WGS sequence"/>
</dbReference>
<dbReference type="InterPro" id="IPR004090">
    <property type="entry name" value="Chemotax_Me-accpt_rcpt"/>
</dbReference>
<dbReference type="Gene3D" id="1.10.287.950">
    <property type="entry name" value="Methyl-accepting chemotaxis protein"/>
    <property type="match status" value="1"/>
</dbReference>
<dbReference type="Pfam" id="PF00015">
    <property type="entry name" value="MCPsignal"/>
    <property type="match status" value="1"/>
</dbReference>
<dbReference type="SMART" id="SM00283">
    <property type="entry name" value="MA"/>
    <property type="match status" value="1"/>
</dbReference>